<dbReference type="AlphaFoldDB" id="A0A1H0JLM1"/>
<dbReference type="EMBL" id="FNHS01000023">
    <property type="protein sequence ID" value="SDO44383.1"/>
    <property type="molecule type" value="Genomic_DNA"/>
</dbReference>
<feature type="chain" id="PRO_5011781963" evidence="1">
    <location>
        <begin position="23"/>
        <end position="129"/>
    </location>
</feature>
<evidence type="ECO:0000313" key="3">
    <source>
        <dbReference type="Proteomes" id="UP000198704"/>
    </source>
</evidence>
<reference evidence="3" key="1">
    <citation type="submission" date="2016-10" db="EMBL/GenBank/DDBJ databases">
        <authorList>
            <person name="Varghese N."/>
            <person name="Submissions S."/>
        </authorList>
    </citation>
    <scope>NUCLEOTIDE SEQUENCE [LARGE SCALE GENOMIC DNA]</scope>
    <source>
        <strain evidence="3">BL47</strain>
    </source>
</reference>
<organism evidence="2 3">
    <name type="scientific">Methylobacterium phyllostachyos</name>
    <dbReference type="NCBI Taxonomy" id="582672"/>
    <lineage>
        <taxon>Bacteria</taxon>
        <taxon>Pseudomonadati</taxon>
        <taxon>Pseudomonadota</taxon>
        <taxon>Alphaproteobacteria</taxon>
        <taxon>Hyphomicrobiales</taxon>
        <taxon>Methylobacteriaceae</taxon>
        <taxon>Methylobacterium</taxon>
    </lineage>
</organism>
<protein>
    <submittedName>
        <fullName evidence="2">Uncharacterized protein</fullName>
    </submittedName>
</protein>
<name>A0A1H0JLM1_9HYPH</name>
<keyword evidence="3" id="KW-1185">Reference proteome</keyword>
<dbReference type="OrthoDB" id="9990786at2"/>
<proteinExistence type="predicted"/>
<accession>A0A1H0JLM1</accession>
<evidence type="ECO:0000256" key="1">
    <source>
        <dbReference type="SAM" id="SignalP"/>
    </source>
</evidence>
<dbReference type="Proteomes" id="UP000198704">
    <property type="component" value="Unassembled WGS sequence"/>
</dbReference>
<feature type="signal peptide" evidence="1">
    <location>
        <begin position="1"/>
        <end position="22"/>
    </location>
</feature>
<gene>
    <name evidence="2" type="ORF">SAMN05216360_1235</name>
</gene>
<dbReference type="STRING" id="582672.SAMN05216360_1235"/>
<evidence type="ECO:0000313" key="2">
    <source>
        <dbReference type="EMBL" id="SDO44383.1"/>
    </source>
</evidence>
<dbReference type="RefSeq" id="WP_091721797.1">
    <property type="nucleotide sequence ID" value="NZ_FNHS01000023.1"/>
</dbReference>
<keyword evidence="1" id="KW-0732">Signal</keyword>
<sequence length="129" mass="13844">MRYAFFALAAALPVCTGVTARADTLADSKLRQLKGCLDTNLKQFLPSGDSADILSKAALGICGDIVEEVVEAAIVDIKREAGTDFRPSDANYAQSYLTKKINGLIYTYTVKFKAVGGPTTLTFPESDQD</sequence>